<feature type="region of interest" description="Disordered" evidence="1">
    <location>
        <begin position="605"/>
        <end position="635"/>
    </location>
</feature>
<organism evidence="2 3">
    <name type="scientific">Modicella reniformis</name>
    <dbReference type="NCBI Taxonomy" id="1440133"/>
    <lineage>
        <taxon>Eukaryota</taxon>
        <taxon>Fungi</taxon>
        <taxon>Fungi incertae sedis</taxon>
        <taxon>Mucoromycota</taxon>
        <taxon>Mortierellomycotina</taxon>
        <taxon>Mortierellomycetes</taxon>
        <taxon>Mortierellales</taxon>
        <taxon>Mortierellaceae</taxon>
        <taxon>Modicella</taxon>
    </lineage>
</organism>
<gene>
    <name evidence="2" type="ORF">BGZ65_001397</name>
</gene>
<dbReference type="AlphaFoldDB" id="A0A9P6LTC8"/>
<feature type="compositionally biased region" description="Polar residues" evidence="1">
    <location>
        <begin position="617"/>
        <end position="630"/>
    </location>
</feature>
<keyword evidence="3" id="KW-1185">Reference proteome</keyword>
<feature type="compositionally biased region" description="Basic residues" evidence="1">
    <location>
        <begin position="7"/>
        <end position="17"/>
    </location>
</feature>
<proteinExistence type="predicted"/>
<feature type="region of interest" description="Disordered" evidence="1">
    <location>
        <begin position="992"/>
        <end position="1062"/>
    </location>
</feature>
<comment type="caution">
    <text evidence="2">The sequence shown here is derived from an EMBL/GenBank/DDBJ whole genome shotgun (WGS) entry which is preliminary data.</text>
</comment>
<evidence type="ECO:0000256" key="1">
    <source>
        <dbReference type="SAM" id="MobiDB-lite"/>
    </source>
</evidence>
<evidence type="ECO:0000313" key="3">
    <source>
        <dbReference type="Proteomes" id="UP000749646"/>
    </source>
</evidence>
<evidence type="ECO:0000313" key="2">
    <source>
        <dbReference type="EMBL" id="KAF9941785.1"/>
    </source>
</evidence>
<dbReference type="OrthoDB" id="66510at2759"/>
<reference evidence="2" key="1">
    <citation type="journal article" date="2020" name="Fungal Divers.">
        <title>Resolving the Mortierellaceae phylogeny through synthesis of multi-gene phylogenetics and phylogenomics.</title>
        <authorList>
            <person name="Vandepol N."/>
            <person name="Liber J."/>
            <person name="Desiro A."/>
            <person name="Na H."/>
            <person name="Kennedy M."/>
            <person name="Barry K."/>
            <person name="Grigoriev I.V."/>
            <person name="Miller A.N."/>
            <person name="O'Donnell K."/>
            <person name="Stajich J.E."/>
            <person name="Bonito G."/>
        </authorList>
    </citation>
    <scope>NUCLEOTIDE SEQUENCE</scope>
    <source>
        <strain evidence="2">MES-2147</strain>
    </source>
</reference>
<accession>A0A9P6LTC8</accession>
<feature type="compositionally biased region" description="Low complexity" evidence="1">
    <location>
        <begin position="999"/>
        <end position="1016"/>
    </location>
</feature>
<protein>
    <submittedName>
        <fullName evidence="2">Uncharacterized protein</fullName>
    </submittedName>
</protein>
<dbReference type="Proteomes" id="UP000749646">
    <property type="component" value="Unassembled WGS sequence"/>
</dbReference>
<feature type="compositionally biased region" description="Polar residues" evidence="1">
    <location>
        <begin position="439"/>
        <end position="459"/>
    </location>
</feature>
<feature type="region of interest" description="Disordered" evidence="1">
    <location>
        <begin position="1"/>
        <end position="29"/>
    </location>
</feature>
<feature type="compositionally biased region" description="Basic and acidic residues" evidence="1">
    <location>
        <begin position="198"/>
        <end position="223"/>
    </location>
</feature>
<feature type="region of interest" description="Disordered" evidence="1">
    <location>
        <begin position="439"/>
        <end position="460"/>
    </location>
</feature>
<feature type="region of interest" description="Disordered" evidence="1">
    <location>
        <begin position="194"/>
        <end position="230"/>
    </location>
</feature>
<dbReference type="EMBL" id="JAAAHW010009391">
    <property type="protein sequence ID" value="KAF9941785.1"/>
    <property type="molecule type" value="Genomic_DNA"/>
</dbReference>
<sequence length="1062" mass="119063">MAVAVLSKKKFKDRSNKRSPSSRMFEEEDEDMAIIRCLEKEPWQPDLLLERRQSDNPASDLKGYQKSATTMATPSLSLAPTSMTTAGAMTNIITNHDNNIHQDVQHASNCNSGPKVSEETTGFQGVIPVITKSPSSVISEVADTIAESDYVESIADVDAIVVPPAKIRGIEEYLQHTHQEQQLLQQQQQEIQMQLQMQKEKEREKEKDREKERARVREKEVGTETRPSTTELQLQYQLPAQLQSITSHTINDNNNNNNNHTHVQQHRNSFHGQMPSSSMGAFLGVEERGTLSAPVHPLAYSETLEKVTFTDDEDVSESLQSLKNITMLALDGLLQQVVSDVTASDPIHNPDETTIQARALIRRQSNPLLDFFTDKLTSTSVIATTAAVDDKEDCDGVVMLHSPFVQRTISDSPIAGIAFSSLERLDELARKVDRLTTTATVDEQQQQKSNGTALSSSSKGVGHILREPVEIPVRQPQSSSQAQCQQQIRLDPQLFESEEYQLACALAAMLACIYRILDRMQQPQQHIEEMSRAPRRHVPFSPERKAQAAGHETSTSIPVVSNGTNSFMKTINKQVRTLRSRRTQSTSHIEVGASYQGTTNKSLQGRLLGGLQSGSSNHGSNRRMMSSPNNLHPEDIPQLENARELEKEWSELDKLMDDMTHMWRFLESQQQDSEEAGLITNVGADQDNERNPFHDRHQALLQPQQQQSTIPSLAMNIPCTTQRRDIDQLTLDMSTEDDPPLYDDDIPEYRFAEKSTEHLLLPTSSRHLTRRTSSVRSAIARGGFVDDEKTRIDLNNVMSAIERLSKVAPRLDNQRVQLSLTQKKQKSRASIAHTIERLSRDRWDFHIGSASASASASSSAAAAQKRESIEKHRDLDKLINQIVDCANKASNSSFTTAQRAEFSPKQQWKLESARVGDRIERGEKLRMSDQDWQSPEKILLKDMTRLTNALYQQSASARAFATQRYILTDDKARNIALHGIISKIERVTGRRMENQDALPPSIKPKIGSPSSIVSISRKNRSNSTAERSKELQEMLNQVMESGGGPTRKSAMASQRAQFCPKH</sequence>
<name>A0A9P6LTC8_9FUNG</name>